<dbReference type="GO" id="GO:0016787">
    <property type="term" value="F:hydrolase activity"/>
    <property type="evidence" value="ECO:0007669"/>
    <property type="project" value="UniProtKB-KW"/>
</dbReference>
<keyword evidence="4" id="KW-0378">Hydrolase</keyword>
<evidence type="ECO:0000256" key="5">
    <source>
        <dbReference type="ARBA" id="ARBA00023204"/>
    </source>
</evidence>
<keyword evidence="9" id="KW-1185">Reference proteome</keyword>
<proteinExistence type="inferred from homology"/>
<evidence type="ECO:0000256" key="4">
    <source>
        <dbReference type="ARBA" id="ARBA00022801"/>
    </source>
</evidence>
<organism evidence="8 9">
    <name type="scientific">Pedobacter chitinilyticus</name>
    <dbReference type="NCBI Taxonomy" id="2233776"/>
    <lineage>
        <taxon>Bacteria</taxon>
        <taxon>Pseudomonadati</taxon>
        <taxon>Bacteroidota</taxon>
        <taxon>Sphingobacteriia</taxon>
        <taxon>Sphingobacteriales</taxon>
        <taxon>Sphingobacteriaceae</taxon>
        <taxon>Pedobacter</taxon>
    </lineage>
</organism>
<dbReference type="RefSeq" id="WP_113645612.1">
    <property type="nucleotide sequence ID" value="NZ_QMHN01000001.1"/>
</dbReference>
<dbReference type="InterPro" id="IPR007569">
    <property type="entry name" value="DUF559"/>
</dbReference>
<evidence type="ECO:0000313" key="8">
    <source>
        <dbReference type="EMBL" id="RWU10117.1"/>
    </source>
</evidence>
<name>A0A3S4RSN3_9SPHI</name>
<accession>A0A3S4RSN3</accession>
<dbReference type="EMBL" id="SAYW01000001">
    <property type="protein sequence ID" value="RWU10117.1"/>
    <property type="molecule type" value="Genomic_DNA"/>
</dbReference>
<keyword evidence="2 8" id="KW-0255">Endonuclease</keyword>
<comment type="similarity">
    <text evidence="6">Belongs to the Vsr family.</text>
</comment>
<dbReference type="Gene3D" id="3.40.960.10">
    <property type="entry name" value="VSR Endonuclease"/>
    <property type="match status" value="1"/>
</dbReference>
<gene>
    <name evidence="8" type="ORF">DPV69_01875</name>
</gene>
<keyword evidence="3" id="KW-0227">DNA damage</keyword>
<evidence type="ECO:0000259" key="7">
    <source>
        <dbReference type="Pfam" id="PF04480"/>
    </source>
</evidence>
<dbReference type="Pfam" id="PF04480">
    <property type="entry name" value="DUF559"/>
    <property type="match status" value="1"/>
</dbReference>
<evidence type="ECO:0000256" key="6">
    <source>
        <dbReference type="ARBA" id="ARBA00029466"/>
    </source>
</evidence>
<dbReference type="OrthoDB" id="9801520at2"/>
<dbReference type="NCBIfam" id="TIGR00632">
    <property type="entry name" value="vsr"/>
    <property type="match status" value="1"/>
</dbReference>
<comment type="caution">
    <text evidence="8">The sequence shown here is derived from an EMBL/GenBank/DDBJ whole genome shotgun (WGS) entry which is preliminary data.</text>
</comment>
<evidence type="ECO:0000256" key="2">
    <source>
        <dbReference type="ARBA" id="ARBA00022759"/>
    </source>
</evidence>
<dbReference type="Proteomes" id="UP000284120">
    <property type="component" value="Unassembled WGS sequence"/>
</dbReference>
<dbReference type="Pfam" id="PF03852">
    <property type="entry name" value="Vsr"/>
    <property type="match status" value="1"/>
</dbReference>
<dbReference type="GO" id="GO:0006298">
    <property type="term" value="P:mismatch repair"/>
    <property type="evidence" value="ECO:0007669"/>
    <property type="project" value="InterPro"/>
</dbReference>
<evidence type="ECO:0000256" key="3">
    <source>
        <dbReference type="ARBA" id="ARBA00022763"/>
    </source>
</evidence>
<keyword evidence="5" id="KW-0234">DNA repair</keyword>
<evidence type="ECO:0000256" key="1">
    <source>
        <dbReference type="ARBA" id="ARBA00022722"/>
    </source>
</evidence>
<reference evidence="8 9" key="1">
    <citation type="submission" date="2018-06" db="EMBL/GenBank/DDBJ databases">
        <title>Pedobacter endophyticus sp. nov., an endophytic bacterium isolated from a leaf of Triticum aestivum.</title>
        <authorList>
            <person name="Zhang L."/>
        </authorList>
    </citation>
    <scope>NUCLEOTIDE SEQUENCE [LARGE SCALE GENOMIC DNA]</scope>
    <source>
        <strain evidence="8 9">CM134L-2</strain>
    </source>
</reference>
<evidence type="ECO:0000313" key="9">
    <source>
        <dbReference type="Proteomes" id="UP000284120"/>
    </source>
</evidence>
<dbReference type="GO" id="GO:0004519">
    <property type="term" value="F:endonuclease activity"/>
    <property type="evidence" value="ECO:0007669"/>
    <property type="project" value="UniProtKB-KW"/>
</dbReference>
<dbReference type="SUPFAM" id="SSF52980">
    <property type="entry name" value="Restriction endonuclease-like"/>
    <property type="match status" value="1"/>
</dbReference>
<dbReference type="InterPro" id="IPR011335">
    <property type="entry name" value="Restrct_endonuc-II-like"/>
</dbReference>
<protein>
    <submittedName>
        <fullName evidence="8">Very short patch repair endonuclease</fullName>
    </submittedName>
</protein>
<sequence length="169" mass="20524">MRRKPKFYILEEDAIKVPRFEESAGFYTTKQRSKTMAKIKGSNSKPELMLRKALWKEHIRYRIHRKDLPGRPDLVIEKYQLAIFIDGDFWHGYEWQQRKPKTNQQFWIPKIERNMQRDRFVNHALQSLGYVVMRFWEHEIKQNLVASVNQIKLYIEAAKKGRIPENYEK</sequence>
<dbReference type="CDD" id="cd00221">
    <property type="entry name" value="Vsr"/>
    <property type="match status" value="1"/>
</dbReference>
<keyword evidence="1" id="KW-0540">Nuclease</keyword>
<feature type="domain" description="DUF559" evidence="7">
    <location>
        <begin position="114"/>
        <end position="154"/>
    </location>
</feature>
<dbReference type="AlphaFoldDB" id="A0A3S4RSN3"/>
<dbReference type="InterPro" id="IPR004603">
    <property type="entry name" value="DNA_mismatch_endonuc_vsr"/>
</dbReference>